<keyword evidence="3" id="KW-1185">Reference proteome</keyword>
<organism evidence="2 3">
    <name type="scientific">Cupriavidus numazuensis</name>
    <dbReference type="NCBI Taxonomy" id="221992"/>
    <lineage>
        <taxon>Bacteria</taxon>
        <taxon>Pseudomonadati</taxon>
        <taxon>Pseudomonadota</taxon>
        <taxon>Betaproteobacteria</taxon>
        <taxon>Burkholderiales</taxon>
        <taxon>Burkholderiaceae</taxon>
        <taxon>Cupriavidus</taxon>
    </lineage>
</organism>
<proteinExistence type="predicted"/>
<dbReference type="EMBL" id="CAJPVI010000034">
    <property type="protein sequence ID" value="CAG2155737.1"/>
    <property type="molecule type" value="Genomic_DNA"/>
</dbReference>
<dbReference type="RefSeq" id="WP_211955944.1">
    <property type="nucleotide sequence ID" value="NZ_CAJPVI010000034.1"/>
</dbReference>
<comment type="caution">
    <text evidence="2">The sequence shown here is derived from an EMBL/GenBank/DDBJ whole genome shotgun (WGS) entry which is preliminary data.</text>
</comment>
<evidence type="ECO:0000313" key="3">
    <source>
        <dbReference type="Proteomes" id="UP000672657"/>
    </source>
</evidence>
<accession>A0ABM8TN93</accession>
<dbReference type="InterPro" id="IPR046252">
    <property type="entry name" value="DUF6285"/>
</dbReference>
<name>A0ABM8TN93_9BURK</name>
<evidence type="ECO:0000259" key="1">
    <source>
        <dbReference type="Pfam" id="PF19802"/>
    </source>
</evidence>
<sequence>MRDTPNAADLLRSVTAFLRHAAIPKLSGREAFDARVAANVLDIVERELRLAPDANAAEHERLRALLGADGTLEALNRQLCEAIAAGIVDLETPGLAAHLWTVTLNKLAIDQPAYSSYRAALQTMEQ</sequence>
<protein>
    <recommendedName>
        <fullName evidence="1">DUF6285 domain-containing protein</fullName>
    </recommendedName>
</protein>
<dbReference type="Pfam" id="PF19802">
    <property type="entry name" value="DUF6285"/>
    <property type="match status" value="1"/>
</dbReference>
<reference evidence="2 3" key="1">
    <citation type="submission" date="2021-03" db="EMBL/GenBank/DDBJ databases">
        <authorList>
            <person name="Peeters C."/>
        </authorList>
    </citation>
    <scope>NUCLEOTIDE SEQUENCE [LARGE SCALE GENOMIC DNA]</scope>
    <source>
        <strain evidence="2 3">LMG 26411</strain>
    </source>
</reference>
<dbReference type="Proteomes" id="UP000672657">
    <property type="component" value="Unassembled WGS sequence"/>
</dbReference>
<gene>
    <name evidence="2" type="ORF">LMG26411_05026</name>
</gene>
<feature type="domain" description="DUF6285" evidence="1">
    <location>
        <begin position="24"/>
        <end position="114"/>
    </location>
</feature>
<evidence type="ECO:0000313" key="2">
    <source>
        <dbReference type="EMBL" id="CAG2155737.1"/>
    </source>
</evidence>